<name>A0A139AYP0_GONPJ</name>
<proteinExistence type="predicted"/>
<accession>A0A139AYP0</accession>
<protein>
    <submittedName>
        <fullName evidence="2">Uncharacterized protein</fullName>
    </submittedName>
</protein>
<feature type="region of interest" description="Disordered" evidence="1">
    <location>
        <begin position="77"/>
        <end position="110"/>
    </location>
</feature>
<evidence type="ECO:0000256" key="1">
    <source>
        <dbReference type="SAM" id="MobiDB-lite"/>
    </source>
</evidence>
<dbReference type="EMBL" id="KQ965732">
    <property type="protein sequence ID" value="KXS21846.1"/>
    <property type="molecule type" value="Genomic_DNA"/>
</dbReference>
<sequence length="409" mass="46337">MDDDADAETDPLQFTCIQCDFVESESVIVCRNCGRVVDDQRDELVTQDYGRENFAYKMHIATGYNYVDGSTSLYQKRGVKRRREGENDSGTGQNNVPNPPNAENDPFGGLFLPNVLQTQTDDSNEESSHEFVDVDVSKRRTFLGGRMRQEFRSENIEVTLRHHLDDVTNQLGLGPSVAAFAWERFKRLVRLEKSSKHRFGGPEKGKISLVVCLVLECGERGIPVNTKRAAEIVNLSDLEFLAVMHVATTTLQMDPRQVSHTLLFERLAQILYPDVRSVFAAESITPVHITSDNQLLRLKQQKVKRLAETLYFIPSEPLYKDIRLRSVAAIYIAASLVDGRRSPVSVFLELCRDCNVSEQAAMSEVSVVQSGLLEQANKTPWATDLRIEDLALWGASAMRWRERKPRWLK</sequence>
<keyword evidence="3" id="KW-1185">Reference proteome</keyword>
<dbReference type="Proteomes" id="UP000070544">
    <property type="component" value="Unassembled WGS sequence"/>
</dbReference>
<reference evidence="2 3" key="1">
    <citation type="journal article" date="2015" name="Genome Biol. Evol.">
        <title>Phylogenomic analyses indicate that early fungi evolved digesting cell walls of algal ancestors of land plants.</title>
        <authorList>
            <person name="Chang Y."/>
            <person name="Wang S."/>
            <person name="Sekimoto S."/>
            <person name="Aerts A.L."/>
            <person name="Choi C."/>
            <person name="Clum A."/>
            <person name="LaButti K.M."/>
            <person name="Lindquist E.A."/>
            <person name="Yee Ngan C."/>
            <person name="Ohm R.A."/>
            <person name="Salamov A.A."/>
            <person name="Grigoriev I.V."/>
            <person name="Spatafora J.W."/>
            <person name="Berbee M.L."/>
        </authorList>
    </citation>
    <scope>NUCLEOTIDE SEQUENCE [LARGE SCALE GENOMIC DNA]</scope>
    <source>
        <strain evidence="2 3">JEL478</strain>
    </source>
</reference>
<dbReference type="AlphaFoldDB" id="A0A139AYP0"/>
<organism evidence="2 3">
    <name type="scientific">Gonapodya prolifera (strain JEL478)</name>
    <name type="common">Monoblepharis prolifera</name>
    <dbReference type="NCBI Taxonomy" id="1344416"/>
    <lineage>
        <taxon>Eukaryota</taxon>
        <taxon>Fungi</taxon>
        <taxon>Fungi incertae sedis</taxon>
        <taxon>Chytridiomycota</taxon>
        <taxon>Chytridiomycota incertae sedis</taxon>
        <taxon>Monoblepharidomycetes</taxon>
        <taxon>Monoblepharidales</taxon>
        <taxon>Gonapodyaceae</taxon>
        <taxon>Gonapodya</taxon>
    </lineage>
</organism>
<evidence type="ECO:0000313" key="3">
    <source>
        <dbReference type="Proteomes" id="UP000070544"/>
    </source>
</evidence>
<evidence type="ECO:0000313" key="2">
    <source>
        <dbReference type="EMBL" id="KXS21846.1"/>
    </source>
</evidence>
<gene>
    <name evidence="2" type="ORF">M427DRAFT_151110</name>
</gene>